<dbReference type="GO" id="GO:0000160">
    <property type="term" value="P:phosphorelay signal transduction system"/>
    <property type="evidence" value="ECO:0007669"/>
    <property type="project" value="InterPro"/>
</dbReference>
<dbReference type="InterPro" id="IPR001789">
    <property type="entry name" value="Sig_transdc_resp-reg_receiver"/>
</dbReference>
<dbReference type="SUPFAM" id="SSF52172">
    <property type="entry name" value="CheY-like"/>
    <property type="match status" value="1"/>
</dbReference>
<dbReference type="EMBL" id="JAGSGD010000001">
    <property type="protein sequence ID" value="MBR7619052.1"/>
    <property type="molecule type" value="Genomic_DNA"/>
</dbReference>
<evidence type="ECO:0000256" key="2">
    <source>
        <dbReference type="PROSITE-ProRule" id="PRU00169"/>
    </source>
</evidence>
<evidence type="ECO:0000313" key="6">
    <source>
        <dbReference type="Proteomes" id="UP000622580"/>
    </source>
</evidence>
<sequence length="197" mass="21934">MQSTTRLNLENAAGLIVDDNSQALDLLASVLSSFGMKDLQRASSAMEAMEIVKSRRVDIILTDGQMPVMDGYAFVRWLRHESGEATRTIPAIVVTAHSRRTQVMQARDCGANFIITKPITPKIILERILWVAQGRRMFIETDSFIGPDRRFKQSGMPADFPDGRRRDDKPAEVASMAGDNLSQDELNNMIAPQKVAL</sequence>
<dbReference type="AlphaFoldDB" id="A0A941HWB2"/>
<dbReference type="CDD" id="cd17546">
    <property type="entry name" value="REC_hyHK_CKI1_RcsC-like"/>
    <property type="match status" value="1"/>
</dbReference>
<reference evidence="5" key="1">
    <citation type="submission" date="2021-04" db="EMBL/GenBank/DDBJ databases">
        <title>Draft genome assembly of strain Phenylobacterium sp. 20VBR1 using MiniION and Illumina platforms.</title>
        <authorList>
            <person name="Thomas F.A."/>
            <person name="Krishnan K.P."/>
            <person name="Sinha R.K."/>
        </authorList>
    </citation>
    <scope>NUCLEOTIDE SEQUENCE</scope>
    <source>
        <strain evidence="5">20VBR1</strain>
    </source>
</reference>
<evidence type="ECO:0000256" key="3">
    <source>
        <dbReference type="SAM" id="MobiDB-lite"/>
    </source>
</evidence>
<dbReference type="Pfam" id="PF00072">
    <property type="entry name" value="Response_reg"/>
    <property type="match status" value="1"/>
</dbReference>
<dbReference type="SMART" id="SM00448">
    <property type="entry name" value="REC"/>
    <property type="match status" value="1"/>
</dbReference>
<dbReference type="InterPro" id="IPR050595">
    <property type="entry name" value="Bact_response_regulator"/>
</dbReference>
<feature type="modified residue" description="4-aspartylphosphate" evidence="2">
    <location>
        <position position="63"/>
    </location>
</feature>
<evidence type="ECO:0000256" key="1">
    <source>
        <dbReference type="ARBA" id="ARBA00022553"/>
    </source>
</evidence>
<gene>
    <name evidence="5" type="ORF">JKL49_06585</name>
</gene>
<dbReference type="PANTHER" id="PTHR44591">
    <property type="entry name" value="STRESS RESPONSE REGULATOR PROTEIN 1"/>
    <property type="match status" value="1"/>
</dbReference>
<protein>
    <submittedName>
        <fullName evidence="5">Response regulator</fullName>
    </submittedName>
</protein>
<dbReference type="Proteomes" id="UP000622580">
    <property type="component" value="Unassembled WGS sequence"/>
</dbReference>
<dbReference type="Gene3D" id="3.40.50.2300">
    <property type="match status" value="1"/>
</dbReference>
<name>A0A941HWB2_9CAUL</name>
<comment type="caution">
    <text evidence="5">The sequence shown here is derived from an EMBL/GenBank/DDBJ whole genome shotgun (WGS) entry which is preliminary data.</text>
</comment>
<accession>A0A941HWB2</accession>
<organism evidence="5 6">
    <name type="scientific">Phenylobacterium glaciei</name>
    <dbReference type="NCBI Taxonomy" id="2803784"/>
    <lineage>
        <taxon>Bacteria</taxon>
        <taxon>Pseudomonadati</taxon>
        <taxon>Pseudomonadota</taxon>
        <taxon>Alphaproteobacteria</taxon>
        <taxon>Caulobacterales</taxon>
        <taxon>Caulobacteraceae</taxon>
        <taxon>Phenylobacterium</taxon>
    </lineage>
</organism>
<dbReference type="RefSeq" id="WP_215339166.1">
    <property type="nucleotide sequence ID" value="NZ_JAGSGD010000001.1"/>
</dbReference>
<dbReference type="InterPro" id="IPR011006">
    <property type="entry name" value="CheY-like_superfamily"/>
</dbReference>
<feature type="region of interest" description="Disordered" evidence="3">
    <location>
        <begin position="150"/>
        <end position="169"/>
    </location>
</feature>
<proteinExistence type="predicted"/>
<dbReference type="PANTHER" id="PTHR44591:SF3">
    <property type="entry name" value="RESPONSE REGULATORY DOMAIN-CONTAINING PROTEIN"/>
    <property type="match status" value="1"/>
</dbReference>
<keyword evidence="6" id="KW-1185">Reference proteome</keyword>
<keyword evidence="1 2" id="KW-0597">Phosphoprotein</keyword>
<evidence type="ECO:0000259" key="4">
    <source>
        <dbReference type="PROSITE" id="PS50110"/>
    </source>
</evidence>
<dbReference type="PROSITE" id="PS50110">
    <property type="entry name" value="RESPONSE_REGULATORY"/>
    <property type="match status" value="1"/>
</dbReference>
<evidence type="ECO:0000313" key="5">
    <source>
        <dbReference type="EMBL" id="MBR7619052.1"/>
    </source>
</evidence>
<feature type="domain" description="Response regulatory" evidence="4">
    <location>
        <begin position="13"/>
        <end position="132"/>
    </location>
</feature>